<protein>
    <submittedName>
        <fullName evidence="1">Uncharacterized protein</fullName>
    </submittedName>
</protein>
<reference evidence="1 2" key="1">
    <citation type="submission" date="2017-06" db="EMBL/GenBank/DDBJ databases">
        <title>Celeribacter sp. TSPH2 complete genome sequence.</title>
        <authorList>
            <person name="Woo J.-H."/>
            <person name="Kim H.-S."/>
        </authorList>
    </citation>
    <scope>NUCLEOTIDE SEQUENCE [LARGE SCALE GENOMIC DNA]</scope>
    <source>
        <strain evidence="1 2">TSPH2</strain>
    </source>
</reference>
<dbReference type="Proteomes" id="UP000217935">
    <property type="component" value="Chromosome"/>
</dbReference>
<evidence type="ECO:0000313" key="2">
    <source>
        <dbReference type="Proteomes" id="UP000217935"/>
    </source>
</evidence>
<sequence>MTKFMTFKDVIEAWPSRKDCAAEVGVTLAMVNKWHELDSIRGVYFMHIVEASKSRHGADAVTSDDLCRLAARHASLKSSSGRESAA</sequence>
<dbReference type="EMBL" id="CP022196">
    <property type="protein sequence ID" value="ATG47616.1"/>
    <property type="molecule type" value="Genomic_DNA"/>
</dbReference>
<proteinExistence type="predicted"/>
<gene>
    <name evidence="1" type="ORF">CEW89_08530</name>
</gene>
<organism evidence="1 2">
    <name type="scientific">Celeribacter ethanolicus</name>
    <dbReference type="NCBI Taxonomy" id="1758178"/>
    <lineage>
        <taxon>Bacteria</taxon>
        <taxon>Pseudomonadati</taxon>
        <taxon>Pseudomonadota</taxon>
        <taxon>Alphaproteobacteria</taxon>
        <taxon>Rhodobacterales</taxon>
        <taxon>Roseobacteraceae</taxon>
        <taxon>Celeribacter</taxon>
    </lineage>
</organism>
<dbReference type="KEGG" id="ceh:CEW89_08530"/>
<accession>A0A291GC90</accession>
<name>A0A291GC90_9RHOB</name>
<evidence type="ECO:0000313" key="1">
    <source>
        <dbReference type="EMBL" id="ATG47616.1"/>
    </source>
</evidence>
<dbReference type="AlphaFoldDB" id="A0A291GC90"/>
<keyword evidence="2" id="KW-1185">Reference proteome</keyword>